<keyword evidence="2" id="KW-0805">Transcription regulation</keyword>
<dbReference type="EMBL" id="VSSQ01015262">
    <property type="protein sequence ID" value="MPM55413.1"/>
    <property type="molecule type" value="Genomic_DNA"/>
</dbReference>
<dbReference type="Gene3D" id="3.40.50.2300">
    <property type="match status" value="2"/>
</dbReference>
<sequence length="195" mass="21608">MTAVFADQKIDDERYDSISVDNRKGAVLAINYLLKLGHTRIGCILGPQGYDDSRERMEGVAAAGLEWGVQLDENLFADGDYTFESGVVAARRLIDRGATAIFAFNDMMAYGVWEAAKAVGKRIPEDLSVVGFDDLLFSKFMPEPLTTVYQPVAEIGKKTVQTLICAMTDPTHIPRQVLLEPKLIVRSSAVEYREK</sequence>
<evidence type="ECO:0000256" key="2">
    <source>
        <dbReference type="ARBA" id="ARBA00023015"/>
    </source>
</evidence>
<organism evidence="6">
    <name type="scientific">bioreactor metagenome</name>
    <dbReference type="NCBI Taxonomy" id="1076179"/>
    <lineage>
        <taxon>unclassified sequences</taxon>
        <taxon>metagenomes</taxon>
        <taxon>ecological metagenomes</taxon>
    </lineage>
</organism>
<gene>
    <name evidence="6" type="primary">degA_18</name>
    <name evidence="6" type="ORF">SDC9_102210</name>
</gene>
<evidence type="ECO:0000256" key="4">
    <source>
        <dbReference type="ARBA" id="ARBA00023163"/>
    </source>
</evidence>
<keyword evidence="1" id="KW-0678">Repressor</keyword>
<accession>A0A645AWX7</accession>
<evidence type="ECO:0000256" key="3">
    <source>
        <dbReference type="ARBA" id="ARBA00023125"/>
    </source>
</evidence>
<dbReference type="AlphaFoldDB" id="A0A645AWX7"/>
<dbReference type="SUPFAM" id="SSF53822">
    <property type="entry name" value="Periplasmic binding protein-like I"/>
    <property type="match status" value="1"/>
</dbReference>
<keyword evidence="3" id="KW-0238">DNA-binding</keyword>
<feature type="domain" description="Transcriptional regulator LacI/GalR-like sensor" evidence="5">
    <location>
        <begin position="31"/>
        <end position="188"/>
    </location>
</feature>
<evidence type="ECO:0000313" key="6">
    <source>
        <dbReference type="EMBL" id="MPM55413.1"/>
    </source>
</evidence>
<keyword evidence="4" id="KW-0804">Transcription</keyword>
<evidence type="ECO:0000259" key="5">
    <source>
        <dbReference type="Pfam" id="PF13377"/>
    </source>
</evidence>
<evidence type="ECO:0000256" key="1">
    <source>
        <dbReference type="ARBA" id="ARBA00022491"/>
    </source>
</evidence>
<dbReference type="CDD" id="cd06267">
    <property type="entry name" value="PBP1_LacI_sugar_binding-like"/>
    <property type="match status" value="1"/>
</dbReference>
<dbReference type="GO" id="GO:0003700">
    <property type="term" value="F:DNA-binding transcription factor activity"/>
    <property type="evidence" value="ECO:0007669"/>
    <property type="project" value="TreeGrafter"/>
</dbReference>
<dbReference type="InterPro" id="IPR046335">
    <property type="entry name" value="LacI/GalR-like_sensor"/>
</dbReference>
<dbReference type="InterPro" id="IPR028082">
    <property type="entry name" value="Peripla_BP_I"/>
</dbReference>
<reference evidence="6" key="1">
    <citation type="submission" date="2019-08" db="EMBL/GenBank/DDBJ databases">
        <authorList>
            <person name="Kucharzyk K."/>
            <person name="Murdoch R.W."/>
            <person name="Higgins S."/>
            <person name="Loffler F."/>
        </authorList>
    </citation>
    <scope>NUCLEOTIDE SEQUENCE</scope>
</reference>
<dbReference type="PANTHER" id="PTHR30146:SF148">
    <property type="entry name" value="HTH-TYPE TRANSCRIPTIONAL REPRESSOR PURR-RELATED"/>
    <property type="match status" value="1"/>
</dbReference>
<dbReference type="GO" id="GO:0000976">
    <property type="term" value="F:transcription cis-regulatory region binding"/>
    <property type="evidence" value="ECO:0007669"/>
    <property type="project" value="TreeGrafter"/>
</dbReference>
<proteinExistence type="predicted"/>
<dbReference type="PANTHER" id="PTHR30146">
    <property type="entry name" value="LACI-RELATED TRANSCRIPTIONAL REPRESSOR"/>
    <property type="match status" value="1"/>
</dbReference>
<dbReference type="Pfam" id="PF13377">
    <property type="entry name" value="Peripla_BP_3"/>
    <property type="match status" value="1"/>
</dbReference>
<name>A0A645AWX7_9ZZZZ</name>
<comment type="caution">
    <text evidence="6">The sequence shown here is derived from an EMBL/GenBank/DDBJ whole genome shotgun (WGS) entry which is preliminary data.</text>
</comment>
<protein>
    <submittedName>
        <fullName evidence="6">HTH-type transcriptional regulator DegA</fullName>
    </submittedName>
</protein>